<dbReference type="Gene3D" id="3.40.50.620">
    <property type="entry name" value="HUPs"/>
    <property type="match status" value="1"/>
</dbReference>
<dbReference type="InterPro" id="IPR014729">
    <property type="entry name" value="Rossmann-like_a/b/a_fold"/>
</dbReference>
<dbReference type="InterPro" id="IPR018317">
    <property type="entry name" value="QueC"/>
</dbReference>
<evidence type="ECO:0000256" key="3">
    <source>
        <dbReference type="ARBA" id="ARBA00022723"/>
    </source>
</evidence>
<dbReference type="GO" id="GO:0016874">
    <property type="term" value="F:ligase activity"/>
    <property type="evidence" value="ECO:0007669"/>
    <property type="project" value="UniProtKB-KW"/>
</dbReference>
<dbReference type="PROSITE" id="PS51257">
    <property type="entry name" value="PROKAR_LIPOPROTEIN"/>
    <property type="match status" value="1"/>
</dbReference>
<dbReference type="CDD" id="cd01995">
    <property type="entry name" value="QueC-like"/>
    <property type="match status" value="1"/>
</dbReference>
<dbReference type="SUPFAM" id="SSF52402">
    <property type="entry name" value="Adenine nucleotide alpha hydrolases-like"/>
    <property type="match status" value="1"/>
</dbReference>
<evidence type="ECO:0000256" key="4">
    <source>
        <dbReference type="ARBA" id="ARBA00022741"/>
    </source>
</evidence>
<keyword evidence="2" id="KW-0436">Ligase</keyword>
<name>A0A381YQ38_9ZZZZ</name>
<dbReference type="EC" id="6.3.4.20" evidence="8"/>
<dbReference type="Pfam" id="PF06508">
    <property type="entry name" value="QueC"/>
    <property type="match status" value="1"/>
</dbReference>
<evidence type="ECO:0000256" key="2">
    <source>
        <dbReference type="ARBA" id="ARBA00022598"/>
    </source>
</evidence>
<sequence length="220" mass="23983">MKVAVILVSGGMDSCVTAASAIAFGCKPAFLHINYGQRTESRELMAFNEIADHYQVNQKLVVNISHLADIGASCLTDESIEVPNADLESDDIPISYVPFRNANILAAATSWAEVLGAKAIYVGAVEEDSSGYPDCRRSFFDAFEQTIDTGTKPETQIKIITPLINLSKKEIVEKGIALNAPLHLTWSCYKNEDVPCGECDSCYLRARGFEQASVRDPILS</sequence>
<reference evidence="10" key="1">
    <citation type="submission" date="2018-05" db="EMBL/GenBank/DDBJ databases">
        <authorList>
            <person name="Lanie J.A."/>
            <person name="Ng W.-L."/>
            <person name="Kazmierczak K.M."/>
            <person name="Andrzejewski T.M."/>
            <person name="Davidsen T.M."/>
            <person name="Wayne K.J."/>
            <person name="Tettelin H."/>
            <person name="Glass J.I."/>
            <person name="Rusch D."/>
            <person name="Podicherti R."/>
            <person name="Tsui H.-C.T."/>
            <person name="Winkler M.E."/>
        </authorList>
    </citation>
    <scope>NUCLEOTIDE SEQUENCE</scope>
</reference>
<proteinExistence type="inferred from homology"/>
<dbReference type="GO" id="GO:0046872">
    <property type="term" value="F:metal ion binding"/>
    <property type="evidence" value="ECO:0007669"/>
    <property type="project" value="UniProtKB-KW"/>
</dbReference>
<accession>A0A381YQ38</accession>
<dbReference type="PANTHER" id="PTHR42914">
    <property type="entry name" value="7-CYANO-7-DEAZAGUANINE SYNTHASE"/>
    <property type="match status" value="1"/>
</dbReference>
<evidence type="ECO:0000256" key="7">
    <source>
        <dbReference type="ARBA" id="ARBA00037993"/>
    </source>
</evidence>
<evidence type="ECO:0000256" key="1">
    <source>
        <dbReference type="ARBA" id="ARBA00005061"/>
    </source>
</evidence>
<protein>
    <recommendedName>
        <fullName evidence="8">7-cyano-7-deazaguanine synthase</fullName>
        <ecNumber evidence="8">6.3.4.20</ecNumber>
    </recommendedName>
</protein>
<comment type="similarity">
    <text evidence="7">Belongs to the QueC family.</text>
</comment>
<dbReference type="HAMAP" id="MF_01633">
    <property type="entry name" value="QueC"/>
    <property type="match status" value="1"/>
</dbReference>
<evidence type="ECO:0000313" key="10">
    <source>
        <dbReference type="EMBL" id="SVA78732.1"/>
    </source>
</evidence>
<dbReference type="GO" id="GO:0005524">
    <property type="term" value="F:ATP binding"/>
    <property type="evidence" value="ECO:0007669"/>
    <property type="project" value="UniProtKB-KW"/>
</dbReference>
<dbReference type="PIRSF" id="PIRSF006293">
    <property type="entry name" value="ExsB"/>
    <property type="match status" value="1"/>
</dbReference>
<keyword evidence="4" id="KW-0547">Nucleotide-binding</keyword>
<organism evidence="10">
    <name type="scientific">marine metagenome</name>
    <dbReference type="NCBI Taxonomy" id="408172"/>
    <lineage>
        <taxon>unclassified sequences</taxon>
        <taxon>metagenomes</taxon>
        <taxon>ecological metagenomes</taxon>
    </lineage>
</organism>
<evidence type="ECO:0000256" key="5">
    <source>
        <dbReference type="ARBA" id="ARBA00022833"/>
    </source>
</evidence>
<dbReference type="PANTHER" id="PTHR42914:SF1">
    <property type="entry name" value="7-CYANO-7-DEAZAGUANINE SYNTHASE"/>
    <property type="match status" value="1"/>
</dbReference>
<evidence type="ECO:0000256" key="9">
    <source>
        <dbReference type="ARBA" id="ARBA00047890"/>
    </source>
</evidence>
<keyword evidence="3" id="KW-0479">Metal-binding</keyword>
<evidence type="ECO:0000256" key="6">
    <source>
        <dbReference type="ARBA" id="ARBA00022840"/>
    </source>
</evidence>
<comment type="pathway">
    <text evidence="1">Purine metabolism; 7-cyano-7-deazaguanine biosynthesis.</text>
</comment>
<keyword evidence="6" id="KW-0067">ATP-binding</keyword>
<comment type="catalytic activity">
    <reaction evidence="9">
        <text>7-carboxy-7-carbaguanine + NH4(+) + 2 ATP = 7-cyano-7-carbaguanine + 2 AMP + 2 diphosphate + 2 H(+)</text>
        <dbReference type="Rhea" id="RHEA:27982"/>
        <dbReference type="ChEBI" id="CHEBI:15378"/>
        <dbReference type="ChEBI" id="CHEBI:28938"/>
        <dbReference type="ChEBI" id="CHEBI:30616"/>
        <dbReference type="ChEBI" id="CHEBI:33019"/>
        <dbReference type="ChEBI" id="CHEBI:45075"/>
        <dbReference type="ChEBI" id="CHEBI:61036"/>
        <dbReference type="ChEBI" id="CHEBI:456215"/>
        <dbReference type="EC" id="6.3.4.20"/>
    </reaction>
</comment>
<dbReference type="NCBIfam" id="TIGR00364">
    <property type="entry name" value="7-cyano-7-deazaguanine synthase QueC"/>
    <property type="match status" value="1"/>
</dbReference>
<dbReference type="AlphaFoldDB" id="A0A381YQ38"/>
<dbReference type="EMBL" id="UINC01018691">
    <property type="protein sequence ID" value="SVA78732.1"/>
    <property type="molecule type" value="Genomic_DNA"/>
</dbReference>
<keyword evidence="5" id="KW-0862">Zinc</keyword>
<gene>
    <name evidence="10" type="ORF">METZ01_LOCUS131586</name>
</gene>
<evidence type="ECO:0000256" key="8">
    <source>
        <dbReference type="ARBA" id="ARBA00039149"/>
    </source>
</evidence>